<protein>
    <submittedName>
        <fullName evidence="1">Uncharacterized protein</fullName>
    </submittedName>
</protein>
<name>A1ZPN6_MICM2</name>
<dbReference type="EMBL" id="AAWS01000022">
    <property type="protein sequence ID" value="EAY27541.1"/>
    <property type="molecule type" value="Genomic_DNA"/>
</dbReference>
<evidence type="ECO:0000313" key="2">
    <source>
        <dbReference type="Proteomes" id="UP000004095"/>
    </source>
</evidence>
<dbReference type="AlphaFoldDB" id="A1ZPN6"/>
<reference evidence="1 2" key="1">
    <citation type="submission" date="2007-01" db="EMBL/GenBank/DDBJ databases">
        <authorList>
            <person name="Haygood M."/>
            <person name="Podell S."/>
            <person name="Anderson C."/>
            <person name="Hopkinson B."/>
            <person name="Roe K."/>
            <person name="Barbeau K."/>
            <person name="Gaasterland T."/>
            <person name="Ferriera S."/>
            <person name="Johnson J."/>
            <person name="Kravitz S."/>
            <person name="Beeson K."/>
            <person name="Sutton G."/>
            <person name="Rogers Y.-H."/>
            <person name="Friedman R."/>
            <person name="Frazier M."/>
            <person name="Venter J.C."/>
        </authorList>
    </citation>
    <scope>NUCLEOTIDE SEQUENCE [LARGE SCALE GENOMIC DNA]</scope>
    <source>
        <strain evidence="1 2">ATCC 23134</strain>
    </source>
</reference>
<proteinExistence type="predicted"/>
<sequence>MALTHLATKCGISTNQLQQLLKGKVSASISSKLGVSANALQAFINGQGSPALANKLGMSSIALKELRQTLDKQGAVGLLIGLLTPFTAATP</sequence>
<organism evidence="1 2">
    <name type="scientific">Microscilla marina ATCC 23134</name>
    <dbReference type="NCBI Taxonomy" id="313606"/>
    <lineage>
        <taxon>Bacteria</taxon>
        <taxon>Pseudomonadati</taxon>
        <taxon>Bacteroidota</taxon>
        <taxon>Cytophagia</taxon>
        <taxon>Cytophagales</taxon>
        <taxon>Microscillaceae</taxon>
        <taxon>Microscilla</taxon>
    </lineage>
</organism>
<dbReference type="RefSeq" id="WP_002699158.1">
    <property type="nucleotide sequence ID" value="NZ_AAWS01000022.1"/>
</dbReference>
<accession>A1ZPN6</accession>
<gene>
    <name evidence="1" type="ORF">M23134_02788</name>
</gene>
<comment type="caution">
    <text evidence="1">The sequence shown here is derived from an EMBL/GenBank/DDBJ whole genome shotgun (WGS) entry which is preliminary data.</text>
</comment>
<dbReference type="eggNOG" id="ENOG5033NA0">
    <property type="taxonomic scope" value="Bacteria"/>
</dbReference>
<dbReference type="Proteomes" id="UP000004095">
    <property type="component" value="Unassembled WGS sequence"/>
</dbReference>
<keyword evidence="2" id="KW-1185">Reference proteome</keyword>
<evidence type="ECO:0000313" key="1">
    <source>
        <dbReference type="EMBL" id="EAY27541.1"/>
    </source>
</evidence>